<protein>
    <submittedName>
        <fullName evidence="1">UDP-N-acetylmuramoylalanine--D-glutamate ligase</fullName>
    </submittedName>
</protein>
<dbReference type="EMBL" id="CP016808">
    <property type="protein sequence ID" value="ANY65247.1"/>
    <property type="molecule type" value="Genomic_DNA"/>
</dbReference>
<proteinExistence type="predicted"/>
<dbReference type="Pfam" id="PF07293">
    <property type="entry name" value="DUF1450"/>
    <property type="match status" value="1"/>
</dbReference>
<reference evidence="1" key="1">
    <citation type="submission" date="2016-08" db="EMBL/GenBank/DDBJ databases">
        <title>Complete Genome Seqeunce of Paenibacillus sp. BIHB 4019 from tea rhizoplane.</title>
        <authorList>
            <person name="Thakur R."/>
            <person name="Swarnkar M.K."/>
            <person name="Gulati A."/>
        </authorList>
    </citation>
    <scope>NUCLEOTIDE SEQUENCE [LARGE SCALE GENOMIC DNA]</scope>
    <source>
        <strain evidence="1">BIHB4019</strain>
    </source>
</reference>
<keyword evidence="1" id="KW-0436">Ligase</keyword>
<dbReference type="AlphaFoldDB" id="A0A1B2DC13"/>
<gene>
    <name evidence="1" type="ORF">BBD42_01205</name>
</gene>
<evidence type="ECO:0000313" key="1">
    <source>
        <dbReference type="EMBL" id="ANY65247.1"/>
    </source>
</evidence>
<name>A0A1B2DC13_9BACL</name>
<dbReference type="InterPro" id="IPR009910">
    <property type="entry name" value="DUF1450"/>
</dbReference>
<sequence length="90" mass="10296">MFKTMIEYCTSNAHHGTVDIMQKFEQEDLYEITEYGCLGNCGECYLKPFALVEGEIVAADTIDELYGKIHEAIIRQETDRDALDKLLDDL</sequence>
<dbReference type="RefSeq" id="WP_056039283.1">
    <property type="nucleotide sequence ID" value="NZ_CP016808.1"/>
</dbReference>
<accession>A0A1B2DC13</accession>
<organism evidence="1">
    <name type="scientific">Paenibacillus sp. BIHB 4019</name>
    <dbReference type="NCBI Taxonomy" id="1870819"/>
    <lineage>
        <taxon>Bacteria</taxon>
        <taxon>Bacillati</taxon>
        <taxon>Bacillota</taxon>
        <taxon>Bacilli</taxon>
        <taxon>Bacillales</taxon>
        <taxon>Paenibacillaceae</taxon>
        <taxon>Paenibacillus</taxon>
    </lineage>
</organism>
<dbReference type="GO" id="GO:0016874">
    <property type="term" value="F:ligase activity"/>
    <property type="evidence" value="ECO:0007669"/>
    <property type="project" value="UniProtKB-KW"/>
</dbReference>